<organism evidence="1 2">
    <name type="scientific">Austropuccinia psidii MF-1</name>
    <dbReference type="NCBI Taxonomy" id="1389203"/>
    <lineage>
        <taxon>Eukaryota</taxon>
        <taxon>Fungi</taxon>
        <taxon>Dikarya</taxon>
        <taxon>Basidiomycota</taxon>
        <taxon>Pucciniomycotina</taxon>
        <taxon>Pucciniomycetes</taxon>
        <taxon>Pucciniales</taxon>
        <taxon>Sphaerophragmiaceae</taxon>
        <taxon>Austropuccinia</taxon>
    </lineage>
</organism>
<proteinExistence type="predicted"/>
<dbReference type="AlphaFoldDB" id="A0A9Q3HHK5"/>
<sequence>MPLMPLTILTLAVPSQHASNSLLTLAYSSRPLMILTLLKPPQDETTTLPSPPLPYILGRFPSLCSRSTHKICLRRHPQPPLRPILSPPLTILMLRYYIHRVWWLVGVHDERNQGDMLSGHLCQQVLGGNW</sequence>
<protein>
    <submittedName>
        <fullName evidence="1">Uncharacterized protein</fullName>
    </submittedName>
</protein>
<accession>A0A9Q3HHK5</accession>
<comment type="caution">
    <text evidence="1">The sequence shown here is derived from an EMBL/GenBank/DDBJ whole genome shotgun (WGS) entry which is preliminary data.</text>
</comment>
<reference evidence="1" key="1">
    <citation type="submission" date="2021-03" db="EMBL/GenBank/DDBJ databases">
        <title>Draft genome sequence of rust myrtle Austropuccinia psidii MF-1, a brazilian biotype.</title>
        <authorList>
            <person name="Quecine M.C."/>
            <person name="Pachon D.M.R."/>
            <person name="Bonatelli M.L."/>
            <person name="Correr F.H."/>
            <person name="Franceschini L.M."/>
            <person name="Leite T.F."/>
            <person name="Margarido G.R.A."/>
            <person name="Almeida C.A."/>
            <person name="Ferrarezi J.A."/>
            <person name="Labate C.A."/>
        </authorList>
    </citation>
    <scope>NUCLEOTIDE SEQUENCE</scope>
    <source>
        <strain evidence="1">MF-1</strain>
    </source>
</reference>
<keyword evidence="2" id="KW-1185">Reference proteome</keyword>
<dbReference type="EMBL" id="AVOT02017033">
    <property type="protein sequence ID" value="MBW0502839.1"/>
    <property type="molecule type" value="Genomic_DNA"/>
</dbReference>
<gene>
    <name evidence="1" type="ORF">O181_042554</name>
</gene>
<evidence type="ECO:0000313" key="1">
    <source>
        <dbReference type="EMBL" id="MBW0502839.1"/>
    </source>
</evidence>
<evidence type="ECO:0000313" key="2">
    <source>
        <dbReference type="Proteomes" id="UP000765509"/>
    </source>
</evidence>
<name>A0A9Q3HHK5_9BASI</name>
<dbReference type="Proteomes" id="UP000765509">
    <property type="component" value="Unassembled WGS sequence"/>
</dbReference>